<evidence type="ECO:0000313" key="1">
    <source>
        <dbReference type="EMBL" id="MFB9096601.1"/>
    </source>
</evidence>
<gene>
    <name evidence="1" type="ORF">ACFFVF_08750</name>
</gene>
<name>A0ABV5GNQ8_9FLAO</name>
<comment type="caution">
    <text evidence="1">The sequence shown here is derived from an EMBL/GenBank/DDBJ whole genome shotgun (WGS) entry which is preliminary data.</text>
</comment>
<sequence>MKLRFRLAFYLFGLFLGIFAVVQFLGAKAEAKGVMFCYLPNCRVLKDLRSKSLNYSPEAKATLEENWVNLDDIKKTLEFGDVDFSKSNKAYKKGKIYIIEGQNSSNEEITVTMINFTDKVLLEKIEKK</sequence>
<protein>
    <submittedName>
        <fullName evidence="1">DUF4258 domain-containing protein</fullName>
    </submittedName>
</protein>
<evidence type="ECO:0000313" key="2">
    <source>
        <dbReference type="Proteomes" id="UP001589607"/>
    </source>
</evidence>
<dbReference type="RefSeq" id="WP_236455788.1">
    <property type="nucleotide sequence ID" value="NZ_CP091285.1"/>
</dbReference>
<reference evidence="1 2" key="1">
    <citation type="submission" date="2024-09" db="EMBL/GenBank/DDBJ databases">
        <authorList>
            <person name="Sun Q."/>
            <person name="Mori K."/>
        </authorList>
    </citation>
    <scope>NUCLEOTIDE SEQUENCE [LARGE SCALE GENOMIC DNA]</scope>
    <source>
        <strain evidence="1 2">CECT 7955</strain>
    </source>
</reference>
<proteinExistence type="predicted"/>
<dbReference type="Proteomes" id="UP001589607">
    <property type="component" value="Unassembled WGS sequence"/>
</dbReference>
<accession>A0ABV5GNQ8</accession>
<dbReference type="EMBL" id="JBHMEY010000018">
    <property type="protein sequence ID" value="MFB9096601.1"/>
    <property type="molecule type" value="Genomic_DNA"/>
</dbReference>
<keyword evidence="2" id="KW-1185">Reference proteome</keyword>
<organism evidence="1 2">
    <name type="scientific">Flavobacterium jumunjinense</name>
    <dbReference type="NCBI Taxonomy" id="998845"/>
    <lineage>
        <taxon>Bacteria</taxon>
        <taxon>Pseudomonadati</taxon>
        <taxon>Bacteroidota</taxon>
        <taxon>Flavobacteriia</taxon>
        <taxon>Flavobacteriales</taxon>
        <taxon>Flavobacteriaceae</taxon>
        <taxon>Flavobacterium</taxon>
    </lineage>
</organism>